<dbReference type="InterPro" id="IPR017455">
    <property type="entry name" value="Znf_FYVE-rel"/>
</dbReference>
<gene>
    <name evidence="10" type="ORF">THASP1DRAFT_32366</name>
</gene>
<keyword evidence="3 6" id="KW-0863">Zinc-finger</keyword>
<dbReference type="AlphaFoldDB" id="A0A4V1IVZ7"/>
<dbReference type="STRING" id="78915.A0A4V1IVZ7"/>
<dbReference type="GO" id="GO:0008270">
    <property type="term" value="F:zinc ion binding"/>
    <property type="evidence" value="ECO:0007669"/>
    <property type="project" value="UniProtKB-KW"/>
</dbReference>
<dbReference type="OrthoDB" id="166134at2759"/>
<dbReference type="SMART" id="SM00064">
    <property type="entry name" value="FYVE"/>
    <property type="match status" value="2"/>
</dbReference>
<feature type="region of interest" description="Disordered" evidence="8">
    <location>
        <begin position="794"/>
        <end position="834"/>
    </location>
</feature>
<evidence type="ECO:0000313" key="10">
    <source>
        <dbReference type="EMBL" id="RKP05799.1"/>
    </source>
</evidence>
<feature type="compositionally biased region" description="Polar residues" evidence="8">
    <location>
        <begin position="201"/>
        <end position="215"/>
    </location>
</feature>
<dbReference type="SUPFAM" id="SSF57903">
    <property type="entry name" value="FYVE/PHD zinc finger"/>
    <property type="match status" value="2"/>
</dbReference>
<feature type="coiled-coil region" evidence="7">
    <location>
        <begin position="846"/>
        <end position="892"/>
    </location>
</feature>
<sequence length="896" mass="98289">MASLPTALGGWSAANLALSDDESQRARLTRSATSSSDRPPAPRVVFDARQSALRRGSAGHSPIAVGKEHSSVVPPWQRSPRGSPSVAEDRSAIVPPWQRLPRDSPPTLPVPPPLTPLLTIDRQLANISYAGTHTPNTEESTTPRSLSFEQTPPASITGSTTPSPSLASVSSRTLSTQLPAHEPAWSSPTESHRQVGADASSPLQHTPPYTASGASGHSPRFGNVAHPTAAASPEVLEGSIPILECPVCGQRVSTLRELNDHLDGHGDAATSPPPSSMVRQEVATPGMACPICQLPANTLAELNHHLDEYHMESSPSTTPQRTTTARHERRSSASNARPPVMQHRRSLSGNVLRTRNGESAADIQQRLGMAADSEEDFDPAQTVIDWFRQAQRKFTPAKNKLTQLAARAINSAEGTTLPGLAADPPQLGMVDVSSADEEDWMRRDHWQPHTEGATCSALGCAEKRGPLSLRTGKENCRRCGRLFCNYHCGCAMRLDESARHDPERGRWCRVCMDCFQTRPGYGDHEGKCLVRIRTNMFAESRQLAVERSNLEANRLKKRLEKLAQAYADPASVVGSALLRIKSQPQIRKHIDQAIVMWDVDTTAETCPLCGDGFTKLTKRKHHCRLCGRIVCGQTQCSRVHTVTAAGDFEYPDEALSSPVVGQMRTCATCCTIISRRHAKQHGVVKQTPLMDLYESMLVHRAAINRLLPKFNELAQVLRTSSSDAQDHLGRDRASTIRKELTDSFALYDGISKKILRLPTANDTEQRLQQAIYHTCNMFLQQYKLTLSLLPKMARSTPTQSPSVSASSPASFSASTSAHGEQAHPPTHPPPSHSAADIRATELRETLSVLRDQRERVEAYMREASERRKFEDVQTLKLSLDDLETEIERIRSELRDG</sequence>
<feature type="region of interest" description="Disordered" evidence="8">
    <location>
        <begin position="1"/>
        <end position="110"/>
    </location>
</feature>
<dbReference type="InterPro" id="IPR013083">
    <property type="entry name" value="Znf_RING/FYVE/PHD"/>
</dbReference>
<dbReference type="GO" id="GO:0006281">
    <property type="term" value="P:DNA repair"/>
    <property type="evidence" value="ECO:0007669"/>
    <property type="project" value="UniProtKB-KW"/>
</dbReference>
<dbReference type="InterPro" id="IPR021565">
    <property type="entry name" value="Rbsn_Rab-bd"/>
</dbReference>
<dbReference type="PROSITE" id="PS50178">
    <property type="entry name" value="ZF_FYVE"/>
    <property type="match status" value="2"/>
</dbReference>
<evidence type="ECO:0000256" key="2">
    <source>
        <dbReference type="ARBA" id="ARBA00022763"/>
    </source>
</evidence>
<keyword evidence="1" id="KW-0479">Metal-binding</keyword>
<feature type="region of interest" description="Disordered" evidence="8">
    <location>
        <begin position="309"/>
        <end position="358"/>
    </location>
</feature>
<dbReference type="InterPro" id="IPR006642">
    <property type="entry name" value="Rad18_UBZ4"/>
</dbReference>
<evidence type="ECO:0000259" key="9">
    <source>
        <dbReference type="PROSITE" id="PS50178"/>
    </source>
</evidence>
<dbReference type="Pfam" id="PF11464">
    <property type="entry name" value="Rbsn"/>
    <property type="match status" value="1"/>
</dbReference>
<feature type="compositionally biased region" description="Low complexity" evidence="8">
    <location>
        <begin position="795"/>
        <end position="817"/>
    </location>
</feature>
<dbReference type="SMART" id="SM00355">
    <property type="entry name" value="ZnF_C2H2"/>
    <property type="match status" value="3"/>
</dbReference>
<evidence type="ECO:0000256" key="6">
    <source>
        <dbReference type="PROSITE-ProRule" id="PRU00091"/>
    </source>
</evidence>
<dbReference type="GO" id="GO:0003677">
    <property type="term" value="F:DNA binding"/>
    <property type="evidence" value="ECO:0007669"/>
    <property type="project" value="InterPro"/>
</dbReference>
<feature type="compositionally biased region" description="Polar residues" evidence="8">
    <location>
        <begin position="131"/>
        <end position="178"/>
    </location>
</feature>
<dbReference type="Pfam" id="PF01363">
    <property type="entry name" value="FYVE"/>
    <property type="match status" value="1"/>
</dbReference>
<proteinExistence type="predicted"/>
<dbReference type="PROSITE" id="PS00028">
    <property type="entry name" value="ZINC_FINGER_C2H2_1"/>
    <property type="match status" value="1"/>
</dbReference>
<feature type="region of interest" description="Disordered" evidence="8">
    <location>
        <begin position="131"/>
        <end position="224"/>
    </location>
</feature>
<keyword evidence="7" id="KW-0175">Coiled coil</keyword>
<evidence type="ECO:0000256" key="5">
    <source>
        <dbReference type="ARBA" id="ARBA00023204"/>
    </source>
</evidence>
<dbReference type="Gene3D" id="3.30.40.10">
    <property type="entry name" value="Zinc/RING finger domain, C3HC4 (zinc finger)"/>
    <property type="match status" value="2"/>
</dbReference>
<dbReference type="InterPro" id="IPR011011">
    <property type="entry name" value="Znf_FYVE_PHD"/>
</dbReference>
<feature type="domain" description="FYVE-type" evidence="9">
    <location>
        <begin position="600"/>
        <end position="674"/>
    </location>
</feature>
<dbReference type="Proteomes" id="UP000271241">
    <property type="component" value="Unassembled WGS sequence"/>
</dbReference>
<dbReference type="EMBL" id="KZ993029">
    <property type="protein sequence ID" value="RKP05799.1"/>
    <property type="molecule type" value="Genomic_DNA"/>
</dbReference>
<feature type="compositionally biased region" description="Low complexity" evidence="8">
    <location>
        <begin position="29"/>
        <end position="38"/>
    </location>
</feature>
<evidence type="ECO:0000256" key="1">
    <source>
        <dbReference type="ARBA" id="ARBA00022723"/>
    </source>
</evidence>
<evidence type="ECO:0000256" key="3">
    <source>
        <dbReference type="ARBA" id="ARBA00022771"/>
    </source>
</evidence>
<feature type="domain" description="FYVE-type" evidence="9">
    <location>
        <begin position="460"/>
        <end position="519"/>
    </location>
</feature>
<dbReference type="PANTHER" id="PTHR23164">
    <property type="entry name" value="EARLY ENDOSOME ANTIGEN 1"/>
    <property type="match status" value="1"/>
</dbReference>
<name>A0A4V1IVZ7_9FUNG</name>
<keyword evidence="2" id="KW-0227">DNA damage</keyword>
<keyword evidence="4" id="KW-0862">Zinc</keyword>
<evidence type="ECO:0000256" key="4">
    <source>
        <dbReference type="ARBA" id="ARBA00022833"/>
    </source>
</evidence>
<feature type="compositionally biased region" description="Low complexity" evidence="8">
    <location>
        <begin position="313"/>
        <end position="323"/>
    </location>
</feature>
<dbReference type="SUPFAM" id="SSF140125">
    <property type="entry name" value="Rabenosyn-5 Rab-binding domain-like"/>
    <property type="match status" value="1"/>
</dbReference>
<accession>A0A4V1IVZ7</accession>
<dbReference type="Gene3D" id="4.10.860.20">
    <property type="entry name" value="Rabenosyn, Rab binding domain"/>
    <property type="match status" value="1"/>
</dbReference>
<organism evidence="10 11">
    <name type="scientific">Thamnocephalis sphaerospora</name>
    <dbReference type="NCBI Taxonomy" id="78915"/>
    <lineage>
        <taxon>Eukaryota</taxon>
        <taxon>Fungi</taxon>
        <taxon>Fungi incertae sedis</taxon>
        <taxon>Zoopagomycota</taxon>
        <taxon>Zoopagomycotina</taxon>
        <taxon>Zoopagomycetes</taxon>
        <taxon>Zoopagales</taxon>
        <taxon>Sigmoideomycetaceae</taxon>
        <taxon>Thamnocephalis</taxon>
    </lineage>
</organism>
<dbReference type="InterPro" id="IPR013087">
    <property type="entry name" value="Znf_C2H2_type"/>
</dbReference>
<keyword evidence="5" id="KW-0234">DNA repair</keyword>
<dbReference type="InterPro" id="IPR000306">
    <property type="entry name" value="Znf_FYVE"/>
</dbReference>
<dbReference type="CDD" id="cd15761">
    <property type="entry name" value="FYVE1_Vac1p_like"/>
    <property type="match status" value="1"/>
</dbReference>
<dbReference type="InterPro" id="IPR036531">
    <property type="entry name" value="Rbsn_Rab-bd_sf"/>
</dbReference>
<evidence type="ECO:0000313" key="11">
    <source>
        <dbReference type="Proteomes" id="UP000271241"/>
    </source>
</evidence>
<protein>
    <recommendedName>
        <fullName evidence="9">FYVE-type domain-containing protein</fullName>
    </recommendedName>
</protein>
<evidence type="ECO:0000256" key="7">
    <source>
        <dbReference type="SAM" id="Coils"/>
    </source>
</evidence>
<evidence type="ECO:0000256" key="8">
    <source>
        <dbReference type="SAM" id="MobiDB-lite"/>
    </source>
</evidence>
<reference evidence="11" key="1">
    <citation type="journal article" date="2018" name="Nat. Microbiol.">
        <title>Leveraging single-cell genomics to expand the fungal tree of life.</title>
        <authorList>
            <person name="Ahrendt S.R."/>
            <person name="Quandt C.A."/>
            <person name="Ciobanu D."/>
            <person name="Clum A."/>
            <person name="Salamov A."/>
            <person name="Andreopoulos B."/>
            <person name="Cheng J.F."/>
            <person name="Woyke T."/>
            <person name="Pelin A."/>
            <person name="Henrissat B."/>
            <person name="Reynolds N.K."/>
            <person name="Benny G.L."/>
            <person name="Smith M.E."/>
            <person name="James T.Y."/>
            <person name="Grigoriev I.V."/>
        </authorList>
    </citation>
    <scope>NUCLEOTIDE SEQUENCE [LARGE SCALE GENOMIC DNA]</scope>
    <source>
        <strain evidence="11">RSA 1356</strain>
    </source>
</reference>
<dbReference type="SMART" id="SM00734">
    <property type="entry name" value="ZnF_Rad18"/>
    <property type="match status" value="2"/>
</dbReference>
<keyword evidence="11" id="KW-1185">Reference proteome</keyword>